<dbReference type="Proteomes" id="UP000826656">
    <property type="component" value="Unassembled WGS sequence"/>
</dbReference>
<evidence type="ECO:0000313" key="1">
    <source>
        <dbReference type="EMBL" id="KAH0741707.1"/>
    </source>
</evidence>
<organism evidence="1 2">
    <name type="scientific">Solanum tuberosum</name>
    <name type="common">Potato</name>
    <dbReference type="NCBI Taxonomy" id="4113"/>
    <lineage>
        <taxon>Eukaryota</taxon>
        <taxon>Viridiplantae</taxon>
        <taxon>Streptophyta</taxon>
        <taxon>Embryophyta</taxon>
        <taxon>Tracheophyta</taxon>
        <taxon>Spermatophyta</taxon>
        <taxon>Magnoliopsida</taxon>
        <taxon>eudicotyledons</taxon>
        <taxon>Gunneridae</taxon>
        <taxon>Pentapetalae</taxon>
        <taxon>asterids</taxon>
        <taxon>lamiids</taxon>
        <taxon>Solanales</taxon>
        <taxon>Solanaceae</taxon>
        <taxon>Solanoideae</taxon>
        <taxon>Solaneae</taxon>
        <taxon>Solanum</taxon>
    </lineage>
</organism>
<accession>A0ABQ7U5Z9</accession>
<gene>
    <name evidence="1" type="ORF">KY290_034750</name>
</gene>
<protein>
    <submittedName>
        <fullName evidence="1">Uncharacterized protein</fullName>
    </submittedName>
</protein>
<evidence type="ECO:0000313" key="2">
    <source>
        <dbReference type="Proteomes" id="UP000826656"/>
    </source>
</evidence>
<sequence length="94" mass="10909">MSSMKFDIDRFSGHFNIWKIQMMALLRREGSIHAIDGKYPDNRSDFDKERIEGDALSVIQRSLAPNVLCEVSTSTEETDKELWKRLKGLYRTGQ</sequence>
<dbReference type="EMBL" id="JAIVGD010000026">
    <property type="protein sequence ID" value="KAH0741707.1"/>
    <property type="molecule type" value="Genomic_DNA"/>
</dbReference>
<name>A0ABQ7U5Z9_SOLTU</name>
<keyword evidence="2" id="KW-1185">Reference proteome</keyword>
<proteinExistence type="predicted"/>
<reference evidence="1 2" key="1">
    <citation type="journal article" date="2021" name="bioRxiv">
        <title>Chromosome-scale and haplotype-resolved genome assembly of a tetraploid potato cultivar.</title>
        <authorList>
            <person name="Sun H."/>
            <person name="Jiao W.-B."/>
            <person name="Krause K."/>
            <person name="Campoy J.A."/>
            <person name="Goel M."/>
            <person name="Folz-Donahue K."/>
            <person name="Kukat C."/>
            <person name="Huettel B."/>
            <person name="Schneeberger K."/>
        </authorList>
    </citation>
    <scope>NUCLEOTIDE SEQUENCE [LARGE SCALE GENOMIC DNA]</scope>
    <source>
        <strain evidence="1">SolTubOtavaFocal</strain>
        <tissue evidence="1">Leaves</tissue>
    </source>
</reference>
<comment type="caution">
    <text evidence="1">The sequence shown here is derived from an EMBL/GenBank/DDBJ whole genome shotgun (WGS) entry which is preliminary data.</text>
</comment>